<dbReference type="EMBL" id="CP133720">
    <property type="protein sequence ID" value="WMW80552.1"/>
    <property type="molecule type" value="Genomic_DNA"/>
</dbReference>
<keyword evidence="2" id="KW-1185">Reference proteome</keyword>
<dbReference type="RefSeq" id="WP_309482044.1">
    <property type="nucleotide sequence ID" value="NZ_CP133720.1"/>
</dbReference>
<organism evidence="1 2">
    <name type="scientific">Undibacterium cyanobacteriorum</name>
    <dbReference type="NCBI Taxonomy" id="3073561"/>
    <lineage>
        <taxon>Bacteria</taxon>
        <taxon>Pseudomonadati</taxon>
        <taxon>Pseudomonadota</taxon>
        <taxon>Betaproteobacteria</taxon>
        <taxon>Burkholderiales</taxon>
        <taxon>Oxalobacteraceae</taxon>
        <taxon>Undibacterium</taxon>
    </lineage>
</organism>
<evidence type="ECO:0000313" key="2">
    <source>
        <dbReference type="Proteomes" id="UP001181355"/>
    </source>
</evidence>
<protein>
    <submittedName>
        <fullName evidence="1">Uncharacterized protein</fullName>
    </submittedName>
</protein>
<accession>A0ABY9RH87</accession>
<dbReference type="Proteomes" id="UP001181355">
    <property type="component" value="Chromosome"/>
</dbReference>
<sequence length="167" mass="19006">MFKSELKCTCGKNLSGLFRFDRSDDSRIFSSKKLPLVAFCPYQQPSDENYFEGEGTYLFEGAAIVNGIIERSESDSLGDTAEFSVDTNDSKDLIRPRYLLTSLRLNDQAFRKFQIPKLTPKHPCWIANAKIEIKSIETNHDAGTDNGGNFLLDYRVLDVGKYRDCKR</sequence>
<name>A0ABY9RH87_9BURK</name>
<evidence type="ECO:0000313" key="1">
    <source>
        <dbReference type="EMBL" id="WMW80552.1"/>
    </source>
</evidence>
<gene>
    <name evidence="1" type="ORF">RF679_18215</name>
</gene>
<proteinExistence type="predicted"/>
<reference evidence="1" key="1">
    <citation type="submission" date="2023-09" db="EMBL/GenBank/DDBJ databases">
        <title>Undibacterium sp. 20NA77.5 isolated from freshwater.</title>
        <authorList>
            <person name="Le V."/>
            <person name="Ko S.-R."/>
            <person name="Ahn C.-Y."/>
            <person name="Oh H.-M."/>
        </authorList>
    </citation>
    <scope>NUCLEOTIDE SEQUENCE</scope>
    <source>
        <strain evidence="1">20NA77.5</strain>
    </source>
</reference>